<accession>A0ABU9ZFZ7</accession>
<dbReference type="RefSeq" id="WP_345971620.1">
    <property type="nucleotide sequence ID" value="NZ_JAQYXL010000001.1"/>
</dbReference>
<organism evidence="1 2">
    <name type="scientific">Methylorubrum rhodesianum</name>
    <dbReference type="NCBI Taxonomy" id="29427"/>
    <lineage>
        <taxon>Bacteria</taxon>
        <taxon>Pseudomonadati</taxon>
        <taxon>Pseudomonadota</taxon>
        <taxon>Alphaproteobacteria</taxon>
        <taxon>Hyphomicrobiales</taxon>
        <taxon>Methylobacteriaceae</taxon>
        <taxon>Methylorubrum</taxon>
    </lineage>
</organism>
<dbReference type="InterPro" id="IPR059206">
    <property type="entry name" value="Sll1717-like"/>
</dbReference>
<dbReference type="NCBIfam" id="NF047389">
    <property type="entry name" value="ATPase_Sll1717"/>
    <property type="match status" value="1"/>
</dbReference>
<evidence type="ECO:0000313" key="1">
    <source>
        <dbReference type="EMBL" id="MEN3230203.1"/>
    </source>
</evidence>
<proteinExistence type="predicted"/>
<evidence type="ECO:0000313" key="2">
    <source>
        <dbReference type="Proteomes" id="UP001404845"/>
    </source>
</evidence>
<gene>
    <name evidence="1" type="ORF">PUR21_21585</name>
</gene>
<reference evidence="1 2" key="1">
    <citation type="journal article" date="2023" name="PLoS ONE">
        <title>Complete genome assembly of Hawai'i environmental nontuberculous mycobacteria reveals unexpected co-isolation with methylobacteria.</title>
        <authorList>
            <person name="Hendrix J."/>
            <person name="Epperson L.E."/>
            <person name="Tong E.I."/>
            <person name="Chan Y.L."/>
            <person name="Hasan N.A."/>
            <person name="Dawrs S.N."/>
            <person name="Norton G.J."/>
            <person name="Virdi R."/>
            <person name="Crooks J.L."/>
            <person name="Chan E.D."/>
            <person name="Honda J.R."/>
            <person name="Strong M."/>
        </authorList>
    </citation>
    <scope>NUCLEOTIDE SEQUENCE [LARGE SCALE GENOMIC DNA]</scope>
    <source>
        <strain evidence="1 2">NJH_HI01</strain>
    </source>
</reference>
<dbReference type="EMBL" id="JAQYXL010000001">
    <property type="protein sequence ID" value="MEN3230203.1"/>
    <property type="molecule type" value="Genomic_DNA"/>
</dbReference>
<protein>
    <submittedName>
        <fullName evidence="1">Uncharacterized protein</fullName>
    </submittedName>
</protein>
<sequence>MTPLSVLRSSSFGQRTAEEEREKLHEYFVETEQWRQVFDGDIDVIYGPKGSGKSAIYSLIVQNQDALFDRDILIVTAENPQGAPAFQSLSDDPPKDEFEFVSLWKLYALTLCGQAIKDYGLTGEKCKKVVAELENADLLPSNFSLAKALRYAFDYVRRFSRPDALETELKFDVNTGLPTGLKGRISLREPGAAQAKKGIVSIDDLFSTANEALREAGQSVWILLDRLDVAFADKPGLETLALRALFKFYLDTKSLRQIKTKIFLRTDIWSAITKEGFREASHIERSLEIRWKVEDLTNLVAKRALSNREICQFYNLKKEDVLGNYKSQEAFIFRMFPQQVETGPNKPNTFSWILGRTRDAVQKSAPRELIHFLNVLRDVQINRLERGERPPTEGRLFEQIAFKDTLPTVSKVRLSIGVQKGPRIGVQKGPIGRHA</sequence>
<name>A0ABU9ZFZ7_9HYPH</name>
<comment type="caution">
    <text evidence="1">The sequence shown here is derived from an EMBL/GenBank/DDBJ whole genome shotgun (WGS) entry which is preliminary data.</text>
</comment>
<dbReference type="Proteomes" id="UP001404845">
    <property type="component" value="Unassembled WGS sequence"/>
</dbReference>
<keyword evidence="2" id="KW-1185">Reference proteome</keyword>